<dbReference type="PROSITE" id="PS51257">
    <property type="entry name" value="PROKAR_LIPOPROTEIN"/>
    <property type="match status" value="1"/>
</dbReference>
<dbReference type="PANTHER" id="PTHR34512:SF30">
    <property type="entry name" value="OUTER MEMBRANE PROTEIN ASSEMBLY FACTOR BAMB"/>
    <property type="match status" value="1"/>
</dbReference>
<dbReference type="SUPFAM" id="SSF50998">
    <property type="entry name" value="Quinoprotein alcohol dehydrogenase-like"/>
    <property type="match status" value="1"/>
</dbReference>
<name>A0ABT3TIA8_9GAMM</name>
<dbReference type="Proteomes" id="UP001143362">
    <property type="component" value="Unassembled WGS sequence"/>
</dbReference>
<sequence>MSNTRRVAGLVLITSLLLSGGCSTVKGWFADDDDDANEPAPLVEFEPEMKADRVWSSSVGKGQGKIFNNLAPVISGDVIYAASTDGLVLALDKSNGKKLWKQDLDQPITGAVGIGPDSVLLGSSDGSVIKLDASDGSEQWRVVLDGEILAAPQSDGRIVVVQTYNGKLRALDASDGAELWVFDSNLPVLTLRGTSTPIIADRIVIAGLATGKVVALDLNTGGMRWEARVAVAQGRSEIDRIVDIDGEMLLLGNLLYVASYQGRLVAIDISAGRKIWQQDASSYMGLDQGFGNIYVSDSAGSVVAYYRNGEGVRWEQPSLENRRLSPPKAVKGYVVVGDLEGHLHFLDQVDGRFVGRIKVDGKGVRGRMLAEGNILYVYTNSGKLVAYRVTGLDD</sequence>
<dbReference type="InterPro" id="IPR017687">
    <property type="entry name" value="BamB"/>
</dbReference>
<dbReference type="RefSeq" id="WP_279245736.1">
    <property type="nucleotide sequence ID" value="NZ_SHNN01000002.1"/>
</dbReference>
<comment type="similarity">
    <text evidence="4">Belongs to the BamB family.</text>
</comment>
<accession>A0ABT3TIA8</accession>
<dbReference type="EMBL" id="SHNN01000002">
    <property type="protein sequence ID" value="MCX2981739.1"/>
    <property type="molecule type" value="Genomic_DNA"/>
</dbReference>
<dbReference type="InterPro" id="IPR002372">
    <property type="entry name" value="PQQ_rpt_dom"/>
</dbReference>
<dbReference type="Pfam" id="PF13360">
    <property type="entry name" value="PQQ_2"/>
    <property type="match status" value="1"/>
</dbReference>
<gene>
    <name evidence="4 6" type="primary">bamB</name>
    <name evidence="6" type="ORF">EYC98_12805</name>
</gene>
<comment type="subunit">
    <text evidence="4">Part of the Bam complex.</text>
</comment>
<evidence type="ECO:0000313" key="6">
    <source>
        <dbReference type="EMBL" id="MCX2981739.1"/>
    </source>
</evidence>
<keyword evidence="4" id="KW-0564">Palmitate</keyword>
<feature type="domain" description="Pyrrolo-quinoline quinone repeat" evidence="5">
    <location>
        <begin position="85"/>
        <end position="315"/>
    </location>
</feature>
<dbReference type="InterPro" id="IPR018391">
    <property type="entry name" value="PQQ_b-propeller_rpt"/>
</dbReference>
<dbReference type="Gene3D" id="2.130.10.10">
    <property type="entry name" value="YVTN repeat-like/Quinoprotein amine dehydrogenase"/>
    <property type="match status" value="1"/>
</dbReference>
<keyword evidence="3 4" id="KW-0998">Cell outer membrane</keyword>
<evidence type="ECO:0000313" key="7">
    <source>
        <dbReference type="Proteomes" id="UP001143362"/>
    </source>
</evidence>
<dbReference type="InterPro" id="IPR015943">
    <property type="entry name" value="WD40/YVTN_repeat-like_dom_sf"/>
</dbReference>
<keyword evidence="1 4" id="KW-0732">Signal</keyword>
<keyword evidence="4" id="KW-0449">Lipoprotein</keyword>
<keyword evidence="2 4" id="KW-0472">Membrane</keyword>
<evidence type="ECO:0000259" key="5">
    <source>
        <dbReference type="Pfam" id="PF13360"/>
    </source>
</evidence>
<dbReference type="InterPro" id="IPR011047">
    <property type="entry name" value="Quinoprotein_ADH-like_sf"/>
</dbReference>
<comment type="subcellular location">
    <subcellularLocation>
        <location evidence="4">Cell outer membrane</location>
        <topology evidence="4">Lipid-anchor</topology>
    </subcellularLocation>
</comment>
<evidence type="ECO:0000256" key="3">
    <source>
        <dbReference type="ARBA" id="ARBA00023237"/>
    </source>
</evidence>
<dbReference type="HAMAP" id="MF_00923">
    <property type="entry name" value="OM_assembly_BamB"/>
    <property type="match status" value="1"/>
</dbReference>
<organism evidence="6 7">
    <name type="scientific">Candidatus Litorirhabdus singularis</name>
    <dbReference type="NCBI Taxonomy" id="2518993"/>
    <lineage>
        <taxon>Bacteria</taxon>
        <taxon>Pseudomonadati</taxon>
        <taxon>Pseudomonadota</taxon>
        <taxon>Gammaproteobacteria</taxon>
        <taxon>Cellvibrionales</taxon>
        <taxon>Halieaceae</taxon>
        <taxon>Candidatus Litorirhabdus</taxon>
    </lineage>
</organism>
<proteinExistence type="inferred from homology"/>
<keyword evidence="7" id="KW-1185">Reference proteome</keyword>
<protein>
    <recommendedName>
        <fullName evidence="4">Outer membrane protein assembly factor BamB</fullName>
    </recommendedName>
</protein>
<reference evidence="6" key="1">
    <citation type="submission" date="2019-02" db="EMBL/GenBank/DDBJ databases">
        <authorList>
            <person name="Li S.-H."/>
        </authorList>
    </citation>
    <scope>NUCLEOTIDE SEQUENCE</scope>
    <source>
        <strain evidence="6">IMCC14734</strain>
    </source>
</reference>
<dbReference type="NCBIfam" id="TIGR03300">
    <property type="entry name" value="assembly_YfgL"/>
    <property type="match status" value="1"/>
</dbReference>
<comment type="caution">
    <text evidence="6">The sequence shown here is derived from an EMBL/GenBank/DDBJ whole genome shotgun (WGS) entry which is preliminary data.</text>
</comment>
<evidence type="ECO:0000256" key="4">
    <source>
        <dbReference type="HAMAP-Rule" id="MF_00923"/>
    </source>
</evidence>
<evidence type="ECO:0000256" key="1">
    <source>
        <dbReference type="ARBA" id="ARBA00022729"/>
    </source>
</evidence>
<evidence type="ECO:0000256" key="2">
    <source>
        <dbReference type="ARBA" id="ARBA00023136"/>
    </source>
</evidence>
<comment type="function">
    <text evidence="4">Part of the outer membrane protein assembly complex, which is involved in assembly and insertion of beta-barrel proteins into the outer membrane.</text>
</comment>
<dbReference type="SMART" id="SM00564">
    <property type="entry name" value="PQQ"/>
    <property type="match status" value="7"/>
</dbReference>
<dbReference type="PANTHER" id="PTHR34512">
    <property type="entry name" value="CELL SURFACE PROTEIN"/>
    <property type="match status" value="1"/>
</dbReference>